<proteinExistence type="predicted"/>
<dbReference type="EMBL" id="CP006764">
    <property type="protein sequence ID" value="AIT61421.1"/>
    <property type="molecule type" value="Genomic_DNA"/>
</dbReference>
<dbReference type="HOGENOM" id="CLU_047685_0_0_11"/>
<keyword evidence="2" id="KW-1185">Reference proteome</keyword>
<dbReference type="Proteomes" id="UP000029914">
    <property type="component" value="Chromosome"/>
</dbReference>
<dbReference type="Pfam" id="PF10722">
    <property type="entry name" value="YbjN"/>
    <property type="match status" value="2"/>
</dbReference>
<evidence type="ECO:0000313" key="1">
    <source>
        <dbReference type="EMBL" id="AIT61421.1"/>
    </source>
</evidence>
<dbReference type="InterPro" id="IPR019660">
    <property type="entry name" value="Put_sensory_transdc_reg_YbjN"/>
</dbReference>
<organism evidence="1 2">
    <name type="scientific">Corynebacterium doosanense CAU 212 = DSM 45436</name>
    <dbReference type="NCBI Taxonomy" id="558173"/>
    <lineage>
        <taxon>Bacteria</taxon>
        <taxon>Bacillati</taxon>
        <taxon>Actinomycetota</taxon>
        <taxon>Actinomycetes</taxon>
        <taxon>Mycobacteriales</taxon>
        <taxon>Corynebacteriaceae</taxon>
        <taxon>Corynebacterium</taxon>
    </lineage>
</organism>
<dbReference type="STRING" id="558173.CDOO_09205"/>
<name>A0A097IH07_9CORY</name>
<gene>
    <name evidence="1" type="ORF">CDOO_09205</name>
</gene>
<evidence type="ECO:0000313" key="2">
    <source>
        <dbReference type="Proteomes" id="UP000029914"/>
    </source>
</evidence>
<dbReference type="AlphaFoldDB" id="A0A097IH07"/>
<protein>
    <recommendedName>
        <fullName evidence="3">YbjN domain-containing protein</fullName>
    </recommendedName>
</protein>
<evidence type="ECO:0008006" key="3">
    <source>
        <dbReference type="Google" id="ProtNLM"/>
    </source>
</evidence>
<accession>A0A097IH07</accession>
<sequence length="358" mass="39752">MMSKRSSGPAAGGDVPLYVDLTRVRSAAESFGFHYLEGEQRLVFPWNNHVLIVRIDDDTPPTLLFEAELRERLSFSEIATTAQSINEWNHERLGPTASLRVNDDGEVEIHSRTCVLIDEGLSDEQLSEHIRLGIETTILFVRELLGDHPDLETGAEGTDELDKRRGQQDLAAMMEHRAAEKRRSAEDNAMPMHAETDTTEWADQVDEDDFRGDAQSPTEVTVDRVRAALSDLGITKTTGEDEALIAWINGVLFGFFIDNGPSYLVKGHWDPGLDPDGDFLRVFLLCNDWNEETLTTKAYTHTDDDGLQVRVEFTVAVSAGLNDAQLEHNTAVAINHILHAVDTISTDATGVSAVEWPN</sequence>
<dbReference type="eggNOG" id="ENOG5032N1F">
    <property type="taxonomic scope" value="Bacteria"/>
</dbReference>
<reference evidence="1 2" key="1">
    <citation type="submission" date="2013-09" db="EMBL/GenBank/DDBJ databases">
        <title>Complete genome sequence of Corynebacterium doosanense CAU 212(T) (=DSM 45436(T)), isolated from activated sludge.</title>
        <authorList>
            <person name="Schaffert L."/>
            <person name="Albersmeier A."/>
            <person name="Kalinowski J."/>
            <person name="Ruckert C."/>
        </authorList>
    </citation>
    <scope>NUCLEOTIDE SEQUENCE [LARGE SCALE GENOMIC DNA]</scope>
    <source>
        <strain evidence="1 2">CAU 212</strain>
    </source>
</reference>
<dbReference type="KEGG" id="cdo:CDOO_09205"/>